<comment type="caution">
    <text evidence="2">The sequence shown here is derived from an EMBL/GenBank/DDBJ whole genome shotgun (WGS) entry which is preliminary data.</text>
</comment>
<evidence type="ECO:0000313" key="2">
    <source>
        <dbReference type="EMBL" id="NXH10539.1"/>
    </source>
</evidence>
<dbReference type="PANTHER" id="PTHR23232">
    <property type="entry name" value="KRAB DOMAIN C2H2 ZINC FINGER"/>
    <property type="match status" value="1"/>
</dbReference>
<dbReference type="CDD" id="cd07765">
    <property type="entry name" value="KRAB_A-box"/>
    <property type="match status" value="1"/>
</dbReference>
<dbReference type="OrthoDB" id="9892686at2759"/>
<dbReference type="GO" id="GO:0006355">
    <property type="term" value="P:regulation of DNA-templated transcription"/>
    <property type="evidence" value="ECO:0007669"/>
    <property type="project" value="InterPro"/>
</dbReference>
<dbReference type="InterPro" id="IPR001909">
    <property type="entry name" value="KRAB"/>
</dbReference>
<feature type="non-terminal residue" evidence="2">
    <location>
        <position position="1"/>
    </location>
</feature>
<dbReference type="PROSITE" id="PS50805">
    <property type="entry name" value="KRAB"/>
    <property type="match status" value="1"/>
</dbReference>
<proteinExistence type="predicted"/>
<dbReference type="SMART" id="SM00349">
    <property type="entry name" value="KRAB"/>
    <property type="match status" value="1"/>
</dbReference>
<dbReference type="PANTHER" id="PTHR23232:SF142">
    <property type="entry name" value="GASTRULA ZINC FINGER PROTEIN XLCGF57.1-LIKE-RELATED"/>
    <property type="match status" value="1"/>
</dbReference>
<dbReference type="Gene3D" id="6.10.140.140">
    <property type="match status" value="1"/>
</dbReference>
<dbReference type="AlphaFoldDB" id="A0A7K9H9K5"/>
<keyword evidence="3" id="KW-1185">Reference proteome</keyword>
<dbReference type="InterPro" id="IPR036051">
    <property type="entry name" value="KRAB_dom_sf"/>
</dbReference>
<dbReference type="InterPro" id="IPR050169">
    <property type="entry name" value="Krueppel_C2H2_ZnF"/>
</dbReference>
<protein>
    <submittedName>
        <fullName evidence="2">ZN717 protein</fullName>
    </submittedName>
</protein>
<reference evidence="2 3" key="1">
    <citation type="submission" date="2019-09" db="EMBL/GenBank/DDBJ databases">
        <title>Bird 10,000 Genomes (B10K) Project - Family phase.</title>
        <authorList>
            <person name="Zhang G."/>
        </authorList>
    </citation>
    <scope>NUCLEOTIDE SEQUENCE [LARGE SCALE GENOMIC DNA]</scope>
    <source>
        <strain evidence="2">B10K-DU-001-16</strain>
        <tissue evidence="2">Muscle</tissue>
    </source>
</reference>
<evidence type="ECO:0000259" key="1">
    <source>
        <dbReference type="PROSITE" id="PS50805"/>
    </source>
</evidence>
<feature type="non-terminal residue" evidence="2">
    <location>
        <position position="93"/>
    </location>
</feature>
<feature type="domain" description="KRAB" evidence="1">
    <location>
        <begin position="26"/>
        <end position="93"/>
    </location>
</feature>
<gene>
    <name evidence="2" type="primary">Znf717</name>
    <name evidence="2" type="ORF">BUCCAP_R15022</name>
</gene>
<evidence type="ECO:0000313" key="3">
    <source>
        <dbReference type="Proteomes" id="UP000534107"/>
    </source>
</evidence>
<sequence>AAPAAPLDTSPAPLPGLSWLQLQELVSFQEVSISFSKEEWELLDVAQRSLYREVMLDTYESMRSLGLVQAKPDLLSQLEELGEHWSPELQEEE</sequence>
<dbReference type="Pfam" id="PF01352">
    <property type="entry name" value="KRAB"/>
    <property type="match status" value="1"/>
</dbReference>
<dbReference type="EMBL" id="VWZO01002198">
    <property type="protein sequence ID" value="NXH10539.1"/>
    <property type="molecule type" value="Genomic_DNA"/>
</dbReference>
<dbReference type="SUPFAM" id="SSF109640">
    <property type="entry name" value="KRAB domain (Kruppel-associated box)"/>
    <property type="match status" value="1"/>
</dbReference>
<name>A0A7K9H9K5_9PICI</name>
<accession>A0A7K9H9K5</accession>
<organism evidence="2 3">
    <name type="scientific">Bucco capensis</name>
    <name type="common">collared puffbird</name>
    <dbReference type="NCBI Taxonomy" id="135168"/>
    <lineage>
        <taxon>Eukaryota</taxon>
        <taxon>Metazoa</taxon>
        <taxon>Chordata</taxon>
        <taxon>Craniata</taxon>
        <taxon>Vertebrata</taxon>
        <taxon>Euteleostomi</taxon>
        <taxon>Archelosauria</taxon>
        <taxon>Archosauria</taxon>
        <taxon>Dinosauria</taxon>
        <taxon>Saurischia</taxon>
        <taxon>Theropoda</taxon>
        <taxon>Coelurosauria</taxon>
        <taxon>Aves</taxon>
        <taxon>Neognathae</taxon>
        <taxon>Neoaves</taxon>
        <taxon>Telluraves</taxon>
        <taxon>Coraciimorphae</taxon>
        <taxon>Piciformes</taxon>
        <taxon>Bucconidae</taxon>
        <taxon>Bucco</taxon>
    </lineage>
</organism>
<dbReference type="Proteomes" id="UP000534107">
    <property type="component" value="Unassembled WGS sequence"/>
</dbReference>